<dbReference type="PANTHER" id="PTHR43777">
    <property type="entry name" value="MOLYBDENUM COFACTOR CYTIDYLYLTRANSFERASE"/>
    <property type="match status" value="1"/>
</dbReference>
<proteinExistence type="predicted"/>
<dbReference type="CDD" id="cd04182">
    <property type="entry name" value="GT_2_like_f"/>
    <property type="match status" value="1"/>
</dbReference>
<reference evidence="2 3" key="1">
    <citation type="submission" date="2018-08" db="EMBL/GenBank/DDBJ databases">
        <title>Sequencing the genomes of 1000 actinobacteria strains.</title>
        <authorList>
            <person name="Klenk H.-P."/>
        </authorList>
    </citation>
    <scope>NUCLEOTIDE SEQUENCE [LARGE SCALE GENOMIC DNA]</scope>
    <source>
        <strain evidence="2 3">DSM 22967</strain>
    </source>
</reference>
<dbReference type="Gene3D" id="3.90.550.10">
    <property type="entry name" value="Spore Coat Polysaccharide Biosynthesis Protein SpsA, Chain A"/>
    <property type="match status" value="1"/>
</dbReference>
<comment type="caution">
    <text evidence="2">The sequence shown here is derived from an EMBL/GenBank/DDBJ whole genome shotgun (WGS) entry which is preliminary data.</text>
</comment>
<protein>
    <submittedName>
        <fullName evidence="2">Molybdenum cofactor cytidylyltransferase/nicotine blue oxidoreductase</fullName>
    </submittedName>
</protein>
<keyword evidence="2" id="KW-0808">Transferase</keyword>
<dbReference type="Pfam" id="PF12804">
    <property type="entry name" value="NTP_transf_3"/>
    <property type="match status" value="1"/>
</dbReference>
<keyword evidence="3" id="KW-1185">Reference proteome</keyword>
<evidence type="ECO:0000259" key="1">
    <source>
        <dbReference type="Pfam" id="PF12804"/>
    </source>
</evidence>
<dbReference type="EMBL" id="QTUA01000001">
    <property type="protein sequence ID" value="REF29791.1"/>
    <property type="molecule type" value="Genomic_DNA"/>
</dbReference>
<accession>A0A3D9UYA6</accession>
<dbReference type="GO" id="GO:0016779">
    <property type="term" value="F:nucleotidyltransferase activity"/>
    <property type="evidence" value="ECO:0007669"/>
    <property type="project" value="UniProtKB-KW"/>
</dbReference>
<evidence type="ECO:0000313" key="3">
    <source>
        <dbReference type="Proteomes" id="UP000256253"/>
    </source>
</evidence>
<evidence type="ECO:0000313" key="2">
    <source>
        <dbReference type="EMBL" id="REF29791.1"/>
    </source>
</evidence>
<organism evidence="2 3">
    <name type="scientific">Calidifontibacter indicus</name>
    <dbReference type="NCBI Taxonomy" id="419650"/>
    <lineage>
        <taxon>Bacteria</taxon>
        <taxon>Bacillati</taxon>
        <taxon>Actinomycetota</taxon>
        <taxon>Actinomycetes</taxon>
        <taxon>Micrococcales</taxon>
        <taxon>Dermacoccaceae</taxon>
        <taxon>Calidifontibacter</taxon>
    </lineage>
</organism>
<sequence length="194" mass="20087">MVIAAIVLAAGRGERMGMPKALVHDADGSWLQRTVDAVRAGGCDDVVAVLGAGADEAAALIPEVDVVVAQHWQEGMGASLRTGLDACSTRDVDAALITLVDLPDVDARVVARVLTAAATDPRDVLVRATYDGVPGHPVIIGRTHWAAAADVATGDQGARALFVSTPHNLVECGHLATGRDVDTPVDSPQEFDRA</sequence>
<dbReference type="InterPro" id="IPR025877">
    <property type="entry name" value="MobA-like_NTP_Trfase"/>
</dbReference>
<dbReference type="AlphaFoldDB" id="A0A3D9UYA6"/>
<feature type="domain" description="MobA-like NTP transferase" evidence="1">
    <location>
        <begin position="5"/>
        <end position="163"/>
    </location>
</feature>
<dbReference type="Proteomes" id="UP000256253">
    <property type="component" value="Unassembled WGS sequence"/>
</dbReference>
<name>A0A3D9UYA6_9MICO</name>
<keyword evidence="2" id="KW-0548">Nucleotidyltransferase</keyword>
<dbReference type="SUPFAM" id="SSF53448">
    <property type="entry name" value="Nucleotide-diphospho-sugar transferases"/>
    <property type="match status" value="1"/>
</dbReference>
<dbReference type="PANTHER" id="PTHR43777:SF1">
    <property type="entry name" value="MOLYBDENUM COFACTOR CYTIDYLYLTRANSFERASE"/>
    <property type="match status" value="1"/>
</dbReference>
<dbReference type="InterPro" id="IPR029044">
    <property type="entry name" value="Nucleotide-diphossugar_trans"/>
</dbReference>
<dbReference type="OrthoDB" id="4427994at2"/>
<gene>
    <name evidence="2" type="ORF">DFJ65_0761</name>
</gene>